<feature type="compositionally biased region" description="Basic and acidic residues" evidence="10">
    <location>
        <begin position="450"/>
        <end position="461"/>
    </location>
</feature>
<proteinExistence type="inferred from homology"/>
<comment type="similarity">
    <text evidence="4">Belongs to the DNA polymerase type-B-like family.</text>
</comment>
<keyword evidence="7" id="KW-0808">Transferase</keyword>
<comment type="caution">
    <text evidence="13">The sequence shown here is derived from an EMBL/GenBank/DDBJ whole genome shotgun (WGS) entry which is preliminary data.</text>
</comment>
<keyword evidence="14" id="KW-1185">Reference proteome</keyword>
<dbReference type="GO" id="GO:0031123">
    <property type="term" value="P:RNA 3'-end processing"/>
    <property type="evidence" value="ECO:0007669"/>
    <property type="project" value="TreeGrafter"/>
</dbReference>
<feature type="compositionally biased region" description="Basic and acidic residues" evidence="10">
    <location>
        <begin position="789"/>
        <end position="819"/>
    </location>
</feature>
<comment type="cofactor">
    <cofactor evidence="2">
        <name>Mg(2+)</name>
        <dbReference type="ChEBI" id="CHEBI:18420"/>
    </cofactor>
</comment>
<keyword evidence="6" id="KW-0963">Cytoplasm</keyword>
<feature type="compositionally biased region" description="Basic and acidic residues" evidence="10">
    <location>
        <begin position="8"/>
        <end position="17"/>
    </location>
</feature>
<feature type="compositionally biased region" description="Polar residues" evidence="10">
    <location>
        <begin position="133"/>
        <end position="151"/>
    </location>
</feature>
<dbReference type="InterPro" id="IPR054708">
    <property type="entry name" value="MTPAP-like_central"/>
</dbReference>
<feature type="compositionally biased region" description="Polar residues" evidence="10">
    <location>
        <begin position="431"/>
        <end position="448"/>
    </location>
</feature>
<feature type="domain" description="PAP-associated" evidence="11">
    <location>
        <begin position="632"/>
        <end position="710"/>
    </location>
</feature>
<dbReference type="PANTHER" id="PTHR12271">
    <property type="entry name" value="POLY A POLYMERASE CID PAP -RELATED"/>
    <property type="match status" value="1"/>
</dbReference>
<feature type="region of interest" description="Disordered" evidence="10">
    <location>
        <begin position="399"/>
        <end position="485"/>
    </location>
</feature>
<feature type="compositionally biased region" description="Polar residues" evidence="10">
    <location>
        <begin position="462"/>
        <end position="474"/>
    </location>
</feature>
<dbReference type="PANTHER" id="PTHR12271:SF40">
    <property type="entry name" value="POLY(A) RNA POLYMERASE GLD2"/>
    <property type="match status" value="1"/>
</dbReference>
<evidence type="ECO:0000313" key="14">
    <source>
        <dbReference type="Proteomes" id="UP000800093"/>
    </source>
</evidence>
<dbReference type="AlphaFoldDB" id="A0A9P4KAG3"/>
<protein>
    <recommendedName>
        <fullName evidence="5">polynucleotide adenylyltransferase</fullName>
        <ecNumber evidence="5">2.7.7.19</ecNumber>
    </recommendedName>
</protein>
<evidence type="ECO:0000259" key="12">
    <source>
        <dbReference type="Pfam" id="PF22600"/>
    </source>
</evidence>
<dbReference type="SUPFAM" id="SSF81301">
    <property type="entry name" value="Nucleotidyltransferase"/>
    <property type="match status" value="1"/>
</dbReference>
<evidence type="ECO:0000256" key="7">
    <source>
        <dbReference type="ARBA" id="ARBA00022679"/>
    </source>
</evidence>
<dbReference type="OrthoDB" id="407432at2759"/>
<dbReference type="Gene3D" id="1.10.1410.10">
    <property type="match status" value="1"/>
</dbReference>
<feature type="compositionally biased region" description="Polar residues" evidence="10">
    <location>
        <begin position="91"/>
        <end position="103"/>
    </location>
</feature>
<feature type="compositionally biased region" description="Polar residues" evidence="10">
    <location>
        <begin position="178"/>
        <end position="192"/>
    </location>
</feature>
<comment type="cofactor">
    <cofactor evidence="1">
        <name>Mn(2+)</name>
        <dbReference type="ChEBI" id="CHEBI:29035"/>
    </cofactor>
</comment>
<keyword evidence="8" id="KW-0479">Metal-binding</keyword>
<dbReference type="SUPFAM" id="SSF81631">
    <property type="entry name" value="PAP/OAS1 substrate-binding domain"/>
    <property type="match status" value="1"/>
</dbReference>
<dbReference type="GO" id="GO:0050265">
    <property type="term" value="F:RNA uridylyltransferase activity"/>
    <property type="evidence" value="ECO:0007669"/>
    <property type="project" value="TreeGrafter"/>
</dbReference>
<dbReference type="GO" id="GO:0010605">
    <property type="term" value="P:negative regulation of macromolecule metabolic process"/>
    <property type="evidence" value="ECO:0007669"/>
    <property type="project" value="UniProtKB-ARBA"/>
</dbReference>
<dbReference type="InterPro" id="IPR002058">
    <property type="entry name" value="PAP_assoc"/>
</dbReference>
<evidence type="ECO:0000256" key="9">
    <source>
        <dbReference type="ARBA" id="ARBA00022842"/>
    </source>
</evidence>
<feature type="region of interest" description="Disordered" evidence="10">
    <location>
        <begin position="1"/>
        <end position="225"/>
    </location>
</feature>
<dbReference type="GO" id="GO:1990817">
    <property type="term" value="F:poly(A) RNA polymerase activity"/>
    <property type="evidence" value="ECO:0007669"/>
    <property type="project" value="UniProtKB-EC"/>
</dbReference>
<evidence type="ECO:0000313" key="13">
    <source>
        <dbReference type="EMBL" id="KAF2262444.1"/>
    </source>
</evidence>
<sequence length="863" mass="96200">MDQGQPQKPEELEDWLRRMITSNVANASGHAHHQTNAPSPQPQKQHSPRAQNQSSENRSPRSFHSASRNIHGNLQPLSRPNVPPKPPPQGNDASTKNQSTRSFHSAGRNVYDNPQPISRPKLPPKSPPHQFGVPSTISDRMAETQLQQGTPNLPLKPPPQFNYPSTKSSGMAEMQRQRGPSTRGHSNNSQRSHPLPHRTQHRQAYNQPNTTSTEQNSTILQRPLNPSNPIAKYLVSPVAQNVPPQSVYNIQSPGDPFAQSKHLDQLAALKVPKVEITPVELEEKEAFRKELEQICKDALAKGYTGDIETVNLVGYGSLASGFATSGSDMDLALVPVWKDLARSEDEIPKEIPRLLEKAMLDAKMGGRLLTRTRVPILKVCQSPTEELYQALSDERKKWDELSEEEKYPAPTPPSVKTEKPIIEVNERKPDLTNTLNTPKSPSTSQPNPETLKELTSKRHLTDASTDASEPTTLQRAPKDLKPPSEKPWIREKALGPLDFPKTGVGIQCDINFGNLLGLYNTRLLRCYSLCDPRVRFIVLFIKTWAKTRKINSAYSGTLSSYGYVLMVLHYLINIAWPPVLPNLQQAALVSNPVIRNGSVDKKVQGWSVVFWADEGQIQRDAQAGRLTRNTQSVGELLCGFFQYFANLNQSYKFGPRPPMFHWVTEVLCLRQPGGVRSKQEKGWTAARTTVVGGKEVRHRFLFAIEDPFEWEHNVARTVTHNGIVAIRDEFRRAWRILEAIGHGMTPEGGLFDEVVIEVKREEVQTKIGTTETMASADADEAKHKVKGKVTSEAKSEAKGEAKNEVKSEVKGEAKSEVKSGVKHGATAEVKDELRIELKSKDKEEIEDTGTNVDTAKTQPNKNP</sequence>
<dbReference type="GO" id="GO:0005737">
    <property type="term" value="C:cytoplasm"/>
    <property type="evidence" value="ECO:0007669"/>
    <property type="project" value="UniProtKB-SubCell"/>
</dbReference>
<dbReference type="EMBL" id="ML986640">
    <property type="protein sequence ID" value="KAF2262444.1"/>
    <property type="molecule type" value="Genomic_DNA"/>
</dbReference>
<dbReference type="EC" id="2.7.7.19" evidence="5"/>
<dbReference type="GO" id="GO:0046872">
    <property type="term" value="F:metal ion binding"/>
    <property type="evidence" value="ECO:0007669"/>
    <property type="project" value="UniProtKB-KW"/>
</dbReference>
<dbReference type="Proteomes" id="UP000800093">
    <property type="component" value="Unassembled WGS sequence"/>
</dbReference>
<dbReference type="Pfam" id="PF22600">
    <property type="entry name" value="MTPAP-like_central"/>
    <property type="match status" value="1"/>
</dbReference>
<evidence type="ECO:0000256" key="5">
    <source>
        <dbReference type="ARBA" id="ARBA00012388"/>
    </source>
</evidence>
<evidence type="ECO:0000256" key="2">
    <source>
        <dbReference type="ARBA" id="ARBA00001946"/>
    </source>
</evidence>
<comment type="subcellular location">
    <subcellularLocation>
        <location evidence="3">Cytoplasm</location>
    </subcellularLocation>
</comment>
<gene>
    <name evidence="13" type="ORF">CC78DRAFT_534774</name>
</gene>
<evidence type="ECO:0000256" key="8">
    <source>
        <dbReference type="ARBA" id="ARBA00022723"/>
    </source>
</evidence>
<keyword evidence="9" id="KW-0460">Magnesium</keyword>
<organism evidence="13 14">
    <name type="scientific">Lojkania enalia</name>
    <dbReference type="NCBI Taxonomy" id="147567"/>
    <lineage>
        <taxon>Eukaryota</taxon>
        <taxon>Fungi</taxon>
        <taxon>Dikarya</taxon>
        <taxon>Ascomycota</taxon>
        <taxon>Pezizomycotina</taxon>
        <taxon>Dothideomycetes</taxon>
        <taxon>Pleosporomycetidae</taxon>
        <taxon>Pleosporales</taxon>
        <taxon>Pleosporales incertae sedis</taxon>
        <taxon>Lojkania</taxon>
    </lineage>
</organism>
<dbReference type="InterPro" id="IPR043519">
    <property type="entry name" value="NT_sf"/>
</dbReference>
<feature type="compositionally biased region" description="Basic and acidic residues" evidence="10">
    <location>
        <begin position="416"/>
        <end position="430"/>
    </location>
</feature>
<evidence type="ECO:0000256" key="3">
    <source>
        <dbReference type="ARBA" id="ARBA00004496"/>
    </source>
</evidence>
<accession>A0A9P4KAG3</accession>
<name>A0A9P4KAG3_9PLEO</name>
<evidence type="ECO:0000256" key="10">
    <source>
        <dbReference type="SAM" id="MobiDB-lite"/>
    </source>
</evidence>
<dbReference type="Pfam" id="PF03828">
    <property type="entry name" value="PAP_assoc"/>
    <property type="match status" value="1"/>
</dbReference>
<evidence type="ECO:0000256" key="6">
    <source>
        <dbReference type="ARBA" id="ARBA00022490"/>
    </source>
</evidence>
<feature type="compositionally biased region" description="Polar residues" evidence="10">
    <location>
        <begin position="848"/>
        <end position="863"/>
    </location>
</feature>
<feature type="domain" description="Poly(A) RNA polymerase mitochondrial-like central palm" evidence="12">
    <location>
        <begin position="273"/>
        <end position="384"/>
    </location>
</feature>
<evidence type="ECO:0000259" key="11">
    <source>
        <dbReference type="Pfam" id="PF03828"/>
    </source>
</evidence>
<evidence type="ECO:0000256" key="4">
    <source>
        <dbReference type="ARBA" id="ARBA00008593"/>
    </source>
</evidence>
<feature type="region of interest" description="Disordered" evidence="10">
    <location>
        <begin position="771"/>
        <end position="863"/>
    </location>
</feature>
<reference evidence="14" key="1">
    <citation type="journal article" date="2020" name="Stud. Mycol.">
        <title>101 Dothideomycetes genomes: A test case for predicting lifestyles and emergence of pathogens.</title>
        <authorList>
            <person name="Haridas S."/>
            <person name="Albert R."/>
            <person name="Binder M."/>
            <person name="Bloem J."/>
            <person name="LaButti K."/>
            <person name="Salamov A."/>
            <person name="Andreopoulos B."/>
            <person name="Baker S."/>
            <person name="Barry K."/>
            <person name="Bills G."/>
            <person name="Bluhm B."/>
            <person name="Cannon C."/>
            <person name="Castanera R."/>
            <person name="Culley D."/>
            <person name="Daum C."/>
            <person name="Ezra D."/>
            <person name="Gonzalez J."/>
            <person name="Henrissat B."/>
            <person name="Kuo A."/>
            <person name="Liang C."/>
            <person name="Lipzen A."/>
            <person name="Lutzoni F."/>
            <person name="Magnuson J."/>
            <person name="Mondo S."/>
            <person name="Nolan M."/>
            <person name="Ohm R."/>
            <person name="Pangilinan J."/>
            <person name="Park H.-J."/>
            <person name="Ramirez L."/>
            <person name="Alfaro M."/>
            <person name="Sun H."/>
            <person name="Tritt A."/>
            <person name="Yoshinaga Y."/>
            <person name="Zwiers L.-H."/>
            <person name="Turgeon B."/>
            <person name="Goodwin S."/>
            <person name="Spatafora J."/>
            <person name="Crous P."/>
            <person name="Grigoriev I."/>
        </authorList>
    </citation>
    <scope>NUCLEOTIDE SEQUENCE [LARGE SCALE GENOMIC DNA]</scope>
    <source>
        <strain evidence="14">CBS 304.66</strain>
    </source>
</reference>
<feature type="compositionally biased region" description="Basic and acidic residues" evidence="10">
    <location>
        <begin position="828"/>
        <end position="843"/>
    </location>
</feature>
<feature type="compositionally biased region" description="Basic and acidic residues" evidence="10">
    <location>
        <begin position="476"/>
        <end position="485"/>
    </location>
</feature>
<evidence type="ECO:0000256" key="1">
    <source>
        <dbReference type="ARBA" id="ARBA00001936"/>
    </source>
</evidence>
<feature type="compositionally biased region" description="Polar residues" evidence="10">
    <location>
        <begin position="202"/>
        <end position="225"/>
    </location>
</feature>
<dbReference type="Gene3D" id="3.30.460.10">
    <property type="entry name" value="Beta Polymerase, domain 2"/>
    <property type="match status" value="1"/>
</dbReference>
<feature type="compositionally biased region" description="Polar residues" evidence="10">
    <location>
        <begin position="34"/>
        <end position="72"/>
    </location>
</feature>